<keyword evidence="5" id="KW-0777">Teichoic acid biosynthesis</keyword>
<accession>A0A926I8X4</accession>
<dbReference type="AlphaFoldDB" id="A0A926I8X4"/>
<sequence length="369" mass="42412">MKIVVKVLLTILNMIYSIMKLFPVGEKITFVSRQSDKKSEDMELLERSIRRKDPGLEQVFLCKKLEGGIFSKIGYCFHVFKQMYHIATSKVVVLDSYCISVSALKQRESLVVIQMWHALGSLKKFGFSIVGEGEGRNAKLADVFSMHRNYTYILTSSRVCAPNFAEAFGYDDKHMKVMTLPRVDKLTDWSFKEDCLRRIYDEYPEFREKKVVVYAPTLRVDRNISEAVQNLAAAFSDSQYIFVLKKHPLMQVNSETGVVDNKFTTLEMLFAADYVICDYSAIIFEAAIIGKPLFFYTFDYETYGEERDFYMDYDAEMPGVISADPRVLAEAVAADDYSIDRIKAFSHKYVENQSACTDKLAEFITDQIK</sequence>
<comment type="subcellular location">
    <subcellularLocation>
        <location evidence="1">Cell membrane</location>
        <topology evidence="1">Peripheral membrane protein</topology>
    </subcellularLocation>
</comment>
<evidence type="ECO:0000256" key="6">
    <source>
        <dbReference type="ARBA" id="ARBA00023136"/>
    </source>
</evidence>
<name>A0A926I8X4_9FIRM</name>
<dbReference type="InterPro" id="IPR007554">
    <property type="entry name" value="Glycerophosphate_synth"/>
</dbReference>
<evidence type="ECO:0000256" key="2">
    <source>
        <dbReference type="ARBA" id="ARBA00010488"/>
    </source>
</evidence>
<evidence type="ECO:0000313" key="8">
    <source>
        <dbReference type="Proteomes" id="UP000610862"/>
    </source>
</evidence>
<dbReference type="PANTHER" id="PTHR37316:SF2">
    <property type="entry name" value="TEICHOIC ACID RIBITOL-PHOSPHATE POLYMERASE TARK"/>
    <property type="match status" value="1"/>
</dbReference>
<keyword evidence="3" id="KW-1003">Cell membrane</keyword>
<protein>
    <submittedName>
        <fullName evidence="7">CDP-glycerol glycerophosphotransferase family protein</fullName>
    </submittedName>
</protein>
<dbReference type="Gene3D" id="3.40.50.11820">
    <property type="match status" value="1"/>
</dbReference>
<proteinExistence type="inferred from homology"/>
<comment type="caution">
    <text evidence="7">The sequence shown here is derived from an EMBL/GenBank/DDBJ whole genome shotgun (WGS) entry which is preliminary data.</text>
</comment>
<keyword evidence="8" id="KW-1185">Reference proteome</keyword>
<comment type="similarity">
    <text evidence="2">Belongs to the CDP-glycerol glycerophosphotransferase family.</text>
</comment>
<evidence type="ECO:0000256" key="5">
    <source>
        <dbReference type="ARBA" id="ARBA00022944"/>
    </source>
</evidence>
<keyword evidence="6" id="KW-0472">Membrane</keyword>
<dbReference type="GO" id="GO:0005886">
    <property type="term" value="C:plasma membrane"/>
    <property type="evidence" value="ECO:0007669"/>
    <property type="project" value="UniProtKB-SubCell"/>
</dbReference>
<evidence type="ECO:0000256" key="4">
    <source>
        <dbReference type="ARBA" id="ARBA00022679"/>
    </source>
</evidence>
<dbReference type="EMBL" id="JACRTA010000001">
    <property type="protein sequence ID" value="MBC8567437.1"/>
    <property type="molecule type" value="Genomic_DNA"/>
</dbReference>
<dbReference type="InterPro" id="IPR043149">
    <property type="entry name" value="TagF_N"/>
</dbReference>
<dbReference type="Gene3D" id="3.40.50.12580">
    <property type="match status" value="1"/>
</dbReference>
<dbReference type="GO" id="GO:0047355">
    <property type="term" value="F:CDP-glycerol glycerophosphotransferase activity"/>
    <property type="evidence" value="ECO:0007669"/>
    <property type="project" value="InterPro"/>
</dbReference>
<dbReference type="SUPFAM" id="SSF53756">
    <property type="entry name" value="UDP-Glycosyltransferase/glycogen phosphorylase"/>
    <property type="match status" value="1"/>
</dbReference>
<organism evidence="7 8">
    <name type="scientific">Lentihominibacter hominis</name>
    <dbReference type="NCBI Taxonomy" id="2763645"/>
    <lineage>
        <taxon>Bacteria</taxon>
        <taxon>Bacillati</taxon>
        <taxon>Bacillota</taxon>
        <taxon>Clostridia</taxon>
        <taxon>Peptostreptococcales</taxon>
        <taxon>Anaerovoracaceae</taxon>
        <taxon>Lentihominibacter</taxon>
    </lineage>
</organism>
<evidence type="ECO:0000256" key="1">
    <source>
        <dbReference type="ARBA" id="ARBA00004202"/>
    </source>
</evidence>
<dbReference type="InterPro" id="IPR051612">
    <property type="entry name" value="Teichoic_Acid_Biosynth"/>
</dbReference>
<dbReference type="GO" id="GO:0019350">
    <property type="term" value="P:teichoic acid biosynthetic process"/>
    <property type="evidence" value="ECO:0007669"/>
    <property type="project" value="UniProtKB-KW"/>
</dbReference>
<gene>
    <name evidence="7" type="ORF">H8692_01515</name>
</gene>
<reference evidence="7" key="1">
    <citation type="submission" date="2020-08" db="EMBL/GenBank/DDBJ databases">
        <title>Genome public.</title>
        <authorList>
            <person name="Liu C."/>
            <person name="Sun Q."/>
        </authorList>
    </citation>
    <scope>NUCLEOTIDE SEQUENCE</scope>
    <source>
        <strain evidence="7">NSJ-24</strain>
    </source>
</reference>
<keyword evidence="4" id="KW-0808">Transferase</keyword>
<dbReference type="RefSeq" id="WP_177269441.1">
    <property type="nucleotide sequence ID" value="NZ_JACRTA010000001.1"/>
</dbReference>
<dbReference type="PANTHER" id="PTHR37316">
    <property type="entry name" value="TEICHOIC ACID GLYCEROL-PHOSPHATE PRIMASE"/>
    <property type="match status" value="1"/>
</dbReference>
<dbReference type="Pfam" id="PF04464">
    <property type="entry name" value="Glyphos_transf"/>
    <property type="match status" value="1"/>
</dbReference>
<dbReference type="Proteomes" id="UP000610862">
    <property type="component" value="Unassembled WGS sequence"/>
</dbReference>
<dbReference type="InterPro" id="IPR043148">
    <property type="entry name" value="TagF_C"/>
</dbReference>
<evidence type="ECO:0000313" key="7">
    <source>
        <dbReference type="EMBL" id="MBC8567437.1"/>
    </source>
</evidence>
<evidence type="ECO:0000256" key="3">
    <source>
        <dbReference type="ARBA" id="ARBA00022475"/>
    </source>
</evidence>